<gene>
    <name evidence="2" type="ORF">EmuJ_000366400</name>
</gene>
<feature type="compositionally biased region" description="Basic and acidic residues" evidence="1">
    <location>
        <begin position="10"/>
        <end position="23"/>
    </location>
</feature>
<reference evidence="2" key="2">
    <citation type="submission" date="2015-11" db="EMBL/GenBank/DDBJ databases">
        <authorList>
            <person name="Zhang Y."/>
            <person name="Guo Z."/>
        </authorList>
    </citation>
    <scope>NUCLEOTIDE SEQUENCE</scope>
</reference>
<organism evidence="2 3">
    <name type="scientific">Echinococcus multilocularis</name>
    <name type="common">Fox tapeworm</name>
    <dbReference type="NCBI Taxonomy" id="6211"/>
    <lineage>
        <taxon>Eukaryota</taxon>
        <taxon>Metazoa</taxon>
        <taxon>Spiralia</taxon>
        <taxon>Lophotrochozoa</taxon>
        <taxon>Platyhelminthes</taxon>
        <taxon>Cestoda</taxon>
        <taxon>Eucestoda</taxon>
        <taxon>Cyclophyllidea</taxon>
        <taxon>Taeniidae</taxon>
        <taxon>Echinococcus</taxon>
    </lineage>
</organism>
<evidence type="ECO:0000256" key="1">
    <source>
        <dbReference type="SAM" id="MobiDB-lite"/>
    </source>
</evidence>
<keyword evidence="3" id="KW-1185">Reference proteome</keyword>
<feature type="region of interest" description="Disordered" evidence="1">
    <location>
        <begin position="1"/>
        <end position="23"/>
    </location>
</feature>
<sequence>MSVAAFASKPDLRPLEPLKTPHHEDLASRDVAFDKKVHHFIIKLAYSRVAIGITMREGGRSDDNANDDTDLHRW</sequence>
<accession>A0A068Y0D5</accession>
<evidence type="ECO:0000313" key="3">
    <source>
        <dbReference type="Proteomes" id="UP000017246"/>
    </source>
</evidence>
<dbReference type="AlphaFoldDB" id="A0A068Y0D5"/>
<proteinExistence type="predicted"/>
<dbReference type="EMBL" id="LN902849">
    <property type="protein sequence ID" value="CDS36558.1"/>
    <property type="molecule type" value="Genomic_DNA"/>
</dbReference>
<name>A0A068Y0D5_ECHMU</name>
<reference evidence="2" key="1">
    <citation type="journal article" date="2013" name="Nature">
        <title>The genomes of four tapeworm species reveal adaptations to parasitism.</title>
        <authorList>
            <person name="Tsai I.J."/>
            <person name="Zarowiecki M."/>
            <person name="Holroyd N."/>
            <person name="Garciarrubio A."/>
            <person name="Sanchez-Flores A."/>
            <person name="Brooks K.L."/>
            <person name="Tracey A."/>
            <person name="Bobes R.J."/>
            <person name="Fragoso G."/>
            <person name="Sciutto E."/>
            <person name="Aslett M."/>
            <person name="Beasley H."/>
            <person name="Bennett H.M."/>
            <person name="Cai J."/>
            <person name="Camicia F."/>
            <person name="Clark R."/>
            <person name="Cucher M."/>
            <person name="De Silva N."/>
            <person name="Day T.A."/>
            <person name="Deplazes P."/>
            <person name="Estrada K."/>
            <person name="Fernandez C."/>
            <person name="Holland P.W."/>
            <person name="Hou J."/>
            <person name="Hu S."/>
            <person name="Huckvale T."/>
            <person name="Hung S.S."/>
            <person name="Kamenetzky L."/>
            <person name="Keane J.A."/>
            <person name="Kiss F."/>
            <person name="Koziol U."/>
            <person name="Lambert O."/>
            <person name="Liu K."/>
            <person name="Luo X."/>
            <person name="Luo Y."/>
            <person name="Macchiaroli N."/>
            <person name="Nichol S."/>
            <person name="Paps J."/>
            <person name="Parkinson J."/>
            <person name="Pouchkina-Stantcheva N."/>
            <person name="Riddiford N."/>
            <person name="Rosenzvit M."/>
            <person name="Salinas G."/>
            <person name="Wasmuth J.D."/>
            <person name="Zamanian M."/>
            <person name="Zheng Y."/>
            <person name="Cai X."/>
            <person name="Soberon X."/>
            <person name="Olson P.D."/>
            <person name="Laclette J.P."/>
            <person name="Brehm K."/>
            <person name="Berriman M."/>
            <person name="Garciarrubio A."/>
            <person name="Bobes R.J."/>
            <person name="Fragoso G."/>
            <person name="Sanchez-Flores A."/>
            <person name="Estrada K."/>
            <person name="Cevallos M.A."/>
            <person name="Morett E."/>
            <person name="Gonzalez V."/>
            <person name="Portillo T."/>
            <person name="Ochoa-Leyva A."/>
            <person name="Jose M.V."/>
            <person name="Sciutto E."/>
            <person name="Landa A."/>
            <person name="Jimenez L."/>
            <person name="Valdes V."/>
            <person name="Carrero J.C."/>
            <person name="Larralde C."/>
            <person name="Morales-Montor J."/>
            <person name="Limon-Lason J."/>
            <person name="Soberon X."/>
            <person name="Laclette J.P."/>
        </authorList>
    </citation>
    <scope>NUCLEOTIDE SEQUENCE [LARGE SCALE GENOMIC DNA]</scope>
</reference>
<protein>
    <submittedName>
        <fullName evidence="2">Expressed protein</fullName>
    </submittedName>
</protein>
<dbReference type="Proteomes" id="UP000017246">
    <property type="component" value="Unassembled WGS sequence"/>
</dbReference>
<evidence type="ECO:0000313" key="2">
    <source>
        <dbReference type="EMBL" id="CDS36558.1"/>
    </source>
</evidence>